<evidence type="ECO:0000313" key="2">
    <source>
        <dbReference type="Proteomes" id="UP000584824"/>
    </source>
</evidence>
<dbReference type="Pfam" id="PF05136">
    <property type="entry name" value="Phage_portal_2"/>
    <property type="match status" value="1"/>
</dbReference>
<dbReference type="InterPro" id="IPR006429">
    <property type="entry name" value="Phage_lambda_portal"/>
</dbReference>
<accession>A0A7W6JZJ7</accession>
<comment type="caution">
    <text evidence="1">The sequence shown here is derived from an EMBL/GenBank/DDBJ whole genome shotgun (WGS) entry which is preliminary data.</text>
</comment>
<reference evidence="1 2" key="1">
    <citation type="submission" date="2020-08" db="EMBL/GenBank/DDBJ databases">
        <title>Genomic Encyclopedia of Type Strains, Phase IV (KMG-IV): sequencing the most valuable type-strain genomes for metagenomic binning, comparative biology and taxonomic classification.</title>
        <authorList>
            <person name="Goeker M."/>
        </authorList>
    </citation>
    <scope>NUCLEOTIDE SEQUENCE [LARGE SCALE GENOMIC DNA]</scope>
    <source>
        <strain evidence="1 2">DSM 26385</strain>
    </source>
</reference>
<keyword evidence="2" id="KW-1185">Reference proteome</keyword>
<proteinExistence type="predicted"/>
<gene>
    <name evidence="1" type="ORF">GGQ66_000923</name>
</gene>
<organism evidence="1 2">
    <name type="scientific">Allorhizobium borbori</name>
    <dbReference type="NCBI Taxonomy" id="485907"/>
    <lineage>
        <taxon>Bacteria</taxon>
        <taxon>Pseudomonadati</taxon>
        <taxon>Pseudomonadota</taxon>
        <taxon>Alphaproteobacteria</taxon>
        <taxon>Hyphomicrobiales</taxon>
        <taxon>Rhizobiaceae</taxon>
        <taxon>Rhizobium/Agrobacterium group</taxon>
        <taxon>Allorhizobium</taxon>
    </lineage>
</organism>
<name>A0A7W6JZJ7_9HYPH</name>
<evidence type="ECO:0000313" key="1">
    <source>
        <dbReference type="EMBL" id="MBB4102388.1"/>
    </source>
</evidence>
<dbReference type="AlphaFoldDB" id="A0A7W6JZJ7"/>
<sequence>MAVSISSPDVSNLILAADGSPMRRMSTSAQDSAYRAASQEHVAMKAFRPPRGSADSDLLPEKDTIDARARDMVRNEPLAKSGIGVWLDMAIGTGVTVQPMPDYRALGITKKQADEWASVVKNLVHEHLDSRFIDASGHGPLLDMMRLIFRTKLIQGEFALLPHYLPDRPGTKFGTCYQIIDPDRICNDKDQPDTVDLRSGVRIDEYGGAVAYQVRKSHESDGVFGYDPKQYEWEEIPAYDEFGRPRFMLEFERERAEQHRGLSLLAAVMPKFKVASEYESAELQAALANAIVAAFTESSMDMPSLLEMFGGDAAALMQNRADYQLKMQMGAIMPLFPGDKFASHNPARPNTAFPAFMDSVARHISAGGFELPKDFVLRDFTGGSYTSLKMAFNTAQRTVGTAREWMKSHFLAPVVGMIIEEAVGRGFVEAPGFYENRRAWTRCNYIFDGAGWLDPVREAQAAQLRIAATISTLQDECAEQGKDWEEVLEQRAAELNKMKELNLDVAVIQQTVAVAPQTPEEHDR</sequence>
<dbReference type="GO" id="GO:0005198">
    <property type="term" value="F:structural molecule activity"/>
    <property type="evidence" value="ECO:0007669"/>
    <property type="project" value="InterPro"/>
</dbReference>
<dbReference type="Proteomes" id="UP000584824">
    <property type="component" value="Unassembled WGS sequence"/>
</dbReference>
<protein>
    <submittedName>
        <fullName evidence="1">Lambda family phage portal protein</fullName>
    </submittedName>
</protein>
<dbReference type="EMBL" id="JACIDU010000003">
    <property type="protein sequence ID" value="MBB4102388.1"/>
    <property type="molecule type" value="Genomic_DNA"/>
</dbReference>
<dbReference type="RefSeq" id="WP_183789904.1">
    <property type="nucleotide sequence ID" value="NZ_JACIDU010000003.1"/>
</dbReference>
<dbReference type="NCBIfam" id="TIGR01539">
    <property type="entry name" value="portal_lambda"/>
    <property type="match status" value="1"/>
</dbReference>
<dbReference type="GO" id="GO:0019068">
    <property type="term" value="P:virion assembly"/>
    <property type="evidence" value="ECO:0007669"/>
    <property type="project" value="InterPro"/>
</dbReference>